<keyword evidence="4" id="KW-1185">Reference proteome</keyword>
<feature type="region of interest" description="Disordered" evidence="1">
    <location>
        <begin position="1"/>
        <end position="28"/>
    </location>
</feature>
<dbReference type="InterPro" id="IPR003615">
    <property type="entry name" value="HNH_nuc"/>
</dbReference>
<reference evidence="3 4" key="1">
    <citation type="submission" date="2018-08" db="EMBL/GenBank/DDBJ databases">
        <title>Draft genome sequences of two Aspergillus turcosus clinical strains isolated from bronchoalveolar lavage fluid: one azole-susceptible and the other azole-resistant.</title>
        <authorList>
            <person name="Parent-Michaud M."/>
            <person name="Dufresne P.J."/>
            <person name="Fournier E."/>
            <person name="Martineau C."/>
            <person name="Moreira S."/>
            <person name="Perkins V."/>
            <person name="De Repentigny L."/>
            <person name="Dufresne S.F."/>
        </authorList>
    </citation>
    <scope>NUCLEOTIDE SEQUENCE [LARGE SCALE GENOMIC DNA]</scope>
    <source>
        <strain evidence="3">HMR AF 1038</strain>
    </source>
</reference>
<feature type="domain" description="HNH nuclease" evidence="2">
    <location>
        <begin position="151"/>
        <end position="244"/>
    </location>
</feature>
<evidence type="ECO:0000313" key="3">
    <source>
        <dbReference type="EMBL" id="RLL98593.1"/>
    </source>
</evidence>
<dbReference type="AlphaFoldDB" id="A0A229Z1K3"/>
<proteinExistence type="predicted"/>
<evidence type="ECO:0000256" key="1">
    <source>
        <dbReference type="SAM" id="MobiDB-lite"/>
    </source>
</evidence>
<sequence length="359" mass="39938">MADDRSMQPNRATSYSNLSEATTDDTLSVEMPGDVRATLNNYTPLDADDNTVKLLRETFRYLPSDGRPNLAEDILQAGADNTLHQLAQSIVAGLLKPMMVAGTKKVEIPRLAFLEDSKAYLGSMIDESMWRAARAQQQLLEDALRRDGNRCVVTGCYDVLSEELYPDEITADLKTAYIVPFALSKFEDEYEKQQIIAVWANIFRYFPSVHSRLNFYYPNINSMVNVMTISFPLDTLFQRFGLALEQTDTINQYRVKTFRGLFPTAYRTHLPASGIVTMTAHDASFPFPSPILLQVHCAVANILHATGEGAKIARVLRDYDATGGLASNGSTDVSQLLSVTKLALLPRVRRFDGTGPTGY</sequence>
<dbReference type="Proteomes" id="UP000215289">
    <property type="component" value="Unassembled WGS sequence"/>
</dbReference>
<dbReference type="STRING" id="1245748.A0A229Z1K3"/>
<protein>
    <recommendedName>
        <fullName evidence="2">HNH nuclease domain-containing protein</fullName>
    </recommendedName>
</protein>
<gene>
    <name evidence="3" type="ORF">CFD26_104762</name>
</gene>
<comment type="caution">
    <text evidence="3">The sequence shown here is derived from an EMBL/GenBank/DDBJ whole genome shotgun (WGS) entry which is preliminary data.</text>
</comment>
<evidence type="ECO:0000259" key="2">
    <source>
        <dbReference type="Pfam" id="PF13391"/>
    </source>
</evidence>
<dbReference type="Pfam" id="PF13391">
    <property type="entry name" value="HNH_2"/>
    <property type="match status" value="1"/>
</dbReference>
<feature type="compositionally biased region" description="Polar residues" evidence="1">
    <location>
        <begin position="7"/>
        <end position="26"/>
    </location>
</feature>
<accession>A0A229Z1K3</accession>
<organism evidence="3 4">
    <name type="scientific">Aspergillus turcosus</name>
    <dbReference type="NCBI Taxonomy" id="1245748"/>
    <lineage>
        <taxon>Eukaryota</taxon>
        <taxon>Fungi</taxon>
        <taxon>Dikarya</taxon>
        <taxon>Ascomycota</taxon>
        <taxon>Pezizomycotina</taxon>
        <taxon>Eurotiomycetes</taxon>
        <taxon>Eurotiomycetidae</taxon>
        <taxon>Eurotiales</taxon>
        <taxon>Aspergillaceae</taxon>
        <taxon>Aspergillus</taxon>
        <taxon>Aspergillus subgen. Fumigati</taxon>
    </lineage>
</organism>
<dbReference type="OrthoDB" id="2104739at2759"/>
<dbReference type="EMBL" id="NIDN02000049">
    <property type="protein sequence ID" value="RLL98593.1"/>
    <property type="molecule type" value="Genomic_DNA"/>
</dbReference>
<evidence type="ECO:0000313" key="4">
    <source>
        <dbReference type="Proteomes" id="UP000215289"/>
    </source>
</evidence>
<name>A0A229Z1K3_9EURO</name>